<feature type="chain" id="PRO_5012305269" description="OB-fold nucleic acid binding domain-containing protein" evidence="1">
    <location>
        <begin position="32"/>
        <end position="144"/>
    </location>
</feature>
<evidence type="ECO:0000313" key="2">
    <source>
        <dbReference type="EMBL" id="OSM01758.1"/>
    </source>
</evidence>
<feature type="signal peptide" evidence="1">
    <location>
        <begin position="1"/>
        <end position="31"/>
    </location>
</feature>
<sequence>MRNLNRKTFSRMALAGLGVAGALIFTPHAHAHHPFAAEYSRQHPVTLSGVVTKVAWTNPHIHLYMNVRSAESGKVSNWTVEMGAPHLLQRRGWRRNTLTTGTQITVDGFLARNGSSRINAQSVTLMGGVKLDAGSSQLDRNTDN</sequence>
<accession>A0A1Y2K178</accession>
<dbReference type="EMBL" id="LVJN01000020">
    <property type="protein sequence ID" value="OSM01758.1"/>
    <property type="molecule type" value="Genomic_DNA"/>
</dbReference>
<evidence type="ECO:0000256" key="1">
    <source>
        <dbReference type="SAM" id="SignalP"/>
    </source>
</evidence>
<dbReference type="AlphaFoldDB" id="A0A1Y2K178"/>
<name>A0A1Y2K178_9PROT</name>
<dbReference type="Pfam" id="PF19649">
    <property type="entry name" value="DUF6152"/>
    <property type="match status" value="1"/>
</dbReference>
<comment type="caution">
    <text evidence="2">The sequence shown here is derived from an EMBL/GenBank/DDBJ whole genome shotgun (WGS) entry which is preliminary data.</text>
</comment>
<proteinExistence type="predicted"/>
<gene>
    <name evidence="2" type="ORF">MAIT1_01791</name>
</gene>
<keyword evidence="3" id="KW-1185">Reference proteome</keyword>
<evidence type="ECO:0008006" key="4">
    <source>
        <dbReference type="Google" id="ProtNLM"/>
    </source>
</evidence>
<dbReference type="InterPro" id="IPR046150">
    <property type="entry name" value="DUF6152"/>
</dbReference>
<dbReference type="STRING" id="1434232.MAIT1_01791"/>
<organism evidence="2 3">
    <name type="scientific">Magnetofaba australis IT-1</name>
    <dbReference type="NCBI Taxonomy" id="1434232"/>
    <lineage>
        <taxon>Bacteria</taxon>
        <taxon>Pseudomonadati</taxon>
        <taxon>Pseudomonadota</taxon>
        <taxon>Magnetococcia</taxon>
        <taxon>Magnetococcales</taxon>
        <taxon>Magnetococcaceae</taxon>
        <taxon>Magnetofaba</taxon>
    </lineage>
</organism>
<dbReference type="Proteomes" id="UP000194003">
    <property type="component" value="Unassembled WGS sequence"/>
</dbReference>
<keyword evidence="1" id="KW-0732">Signal</keyword>
<evidence type="ECO:0000313" key="3">
    <source>
        <dbReference type="Proteomes" id="UP000194003"/>
    </source>
</evidence>
<protein>
    <recommendedName>
        <fullName evidence="4">OB-fold nucleic acid binding domain-containing protein</fullName>
    </recommendedName>
</protein>
<reference evidence="2 3" key="1">
    <citation type="journal article" date="2016" name="BMC Genomics">
        <title>Combined genomic and structural analyses of a cultured magnetotactic bacterium reveals its niche adaptation to a dynamic environment.</title>
        <authorList>
            <person name="Araujo A.C."/>
            <person name="Morillo V."/>
            <person name="Cypriano J."/>
            <person name="Teixeira L.C."/>
            <person name="Leao P."/>
            <person name="Lyra S."/>
            <person name="Almeida L.G."/>
            <person name="Bazylinski D.A."/>
            <person name="Vasconcellos A.T."/>
            <person name="Abreu F."/>
            <person name="Lins U."/>
        </authorList>
    </citation>
    <scope>NUCLEOTIDE SEQUENCE [LARGE SCALE GENOMIC DNA]</scope>
    <source>
        <strain evidence="2 3">IT-1</strain>
    </source>
</reference>